<evidence type="ECO:0000313" key="4">
    <source>
        <dbReference type="Proteomes" id="UP000616724"/>
    </source>
</evidence>
<dbReference type="Pfam" id="PF13531">
    <property type="entry name" value="SBP_bac_11"/>
    <property type="match status" value="1"/>
</dbReference>
<organism evidence="3 4">
    <name type="scientific">Planobispora longispora</name>
    <dbReference type="NCBI Taxonomy" id="28887"/>
    <lineage>
        <taxon>Bacteria</taxon>
        <taxon>Bacillati</taxon>
        <taxon>Actinomycetota</taxon>
        <taxon>Actinomycetes</taxon>
        <taxon>Streptosporangiales</taxon>
        <taxon>Streptosporangiaceae</taxon>
        <taxon>Planobispora</taxon>
    </lineage>
</organism>
<keyword evidence="2" id="KW-0812">Transmembrane</keyword>
<keyword evidence="2" id="KW-0472">Membrane</keyword>
<feature type="transmembrane region" description="Helical" evidence="2">
    <location>
        <begin position="7"/>
        <end position="25"/>
    </location>
</feature>
<dbReference type="InterPro" id="IPR036465">
    <property type="entry name" value="vWFA_dom_sf"/>
</dbReference>
<reference evidence="3 4" key="1">
    <citation type="submission" date="2021-01" db="EMBL/GenBank/DDBJ databases">
        <title>Whole genome shotgun sequence of Planobispora longispora NBRC 13918.</title>
        <authorList>
            <person name="Komaki H."/>
            <person name="Tamura T."/>
        </authorList>
    </citation>
    <scope>NUCLEOTIDE SEQUENCE [LARGE SCALE GENOMIC DNA]</scope>
    <source>
        <strain evidence="3 4">NBRC 13918</strain>
    </source>
</reference>
<dbReference type="AlphaFoldDB" id="A0A8J3W9X4"/>
<proteinExistence type="predicted"/>
<accession>A0A8J3W9X4</accession>
<feature type="region of interest" description="Disordered" evidence="1">
    <location>
        <begin position="163"/>
        <end position="183"/>
    </location>
</feature>
<sequence length="632" mass="67018">MTKSDRIIVPLAIADIILVLFALPVSVAWKIALACGLIALTALVIFADRLHGFLRSHRPAAFPGEPGYNPLKRFSKILICLGALTIVGVIGFHLVRDQPWAPCPIPVEVTFAVSDETAPAVRRAASVFMEDTTNWRGCRGVNVNVSALPAEELRDRFRDWTFPVEPSGGQAPKPPPGARPDGWLADAPEEVDYVRGRLDPRLRLGDPVIVATSPLVIAAPSGVAADLAGDDLRPGAHDWAYLLRPNSSTRQVVRTYPLASNVGLVATAAARSADGLSQEVGPDDNVLEVVCRHPDPAAAPPVIMTEQQFHEINVALSGTAPAPGAPDACFSAPATAPGTTKVSAAGTPGGSSSLTAVYPKGGHALRYACVPAHWSDRERPGPAEQAVDDFCGALREILPRHGFRDHQGRLDTDALPPGSGWLRGEAPVSPDWKAPVISTLYQSRTRLAEHVLLLIDTSGSMGNRVADGGTRLTAAGRLAQFIVTSRRGERTTGVQTFFPGDGHGSGPAAVTDEGRALVERIDAIMDTRPHRRDPEMRSLVGDALGRMAAVGGGPDRRVVLVLTDGGDPDGLTADDLRKHAGVRLVMISFAGQGCAKGPLPALREEGLMSCHDASGDPDRALAEVFDELRRPR</sequence>
<dbReference type="Gene3D" id="3.40.50.410">
    <property type="entry name" value="von Willebrand factor, type A domain"/>
    <property type="match status" value="1"/>
</dbReference>
<keyword evidence="2" id="KW-1133">Transmembrane helix</keyword>
<dbReference type="SUPFAM" id="SSF53300">
    <property type="entry name" value="vWA-like"/>
    <property type="match status" value="1"/>
</dbReference>
<name>A0A8J3W9X4_9ACTN</name>
<dbReference type="EMBL" id="BOOH01000073">
    <property type="protein sequence ID" value="GIH81288.1"/>
    <property type="molecule type" value="Genomic_DNA"/>
</dbReference>
<keyword evidence="4" id="KW-1185">Reference proteome</keyword>
<dbReference type="Proteomes" id="UP000616724">
    <property type="component" value="Unassembled WGS sequence"/>
</dbReference>
<comment type="caution">
    <text evidence="3">The sequence shown here is derived from an EMBL/GenBank/DDBJ whole genome shotgun (WGS) entry which is preliminary data.</text>
</comment>
<feature type="transmembrane region" description="Helical" evidence="2">
    <location>
        <begin position="77"/>
        <end position="95"/>
    </location>
</feature>
<protein>
    <recommendedName>
        <fullName evidence="5">VWFA domain-containing protein</fullName>
    </recommendedName>
</protein>
<evidence type="ECO:0000313" key="3">
    <source>
        <dbReference type="EMBL" id="GIH81288.1"/>
    </source>
</evidence>
<feature type="transmembrane region" description="Helical" evidence="2">
    <location>
        <begin position="31"/>
        <end position="48"/>
    </location>
</feature>
<gene>
    <name evidence="3" type="ORF">Plo01_77170</name>
</gene>
<evidence type="ECO:0008006" key="5">
    <source>
        <dbReference type="Google" id="ProtNLM"/>
    </source>
</evidence>
<evidence type="ECO:0000256" key="1">
    <source>
        <dbReference type="SAM" id="MobiDB-lite"/>
    </source>
</evidence>
<evidence type="ECO:0000256" key="2">
    <source>
        <dbReference type="SAM" id="Phobius"/>
    </source>
</evidence>